<dbReference type="AlphaFoldDB" id="A0A0F9FYD3"/>
<protein>
    <submittedName>
        <fullName evidence="1">Uncharacterized protein</fullName>
    </submittedName>
</protein>
<dbReference type="EMBL" id="LAZR01019761">
    <property type="protein sequence ID" value="KKL91338.1"/>
    <property type="molecule type" value="Genomic_DNA"/>
</dbReference>
<feature type="non-terminal residue" evidence="1">
    <location>
        <position position="33"/>
    </location>
</feature>
<evidence type="ECO:0000313" key="1">
    <source>
        <dbReference type="EMBL" id="KKL91338.1"/>
    </source>
</evidence>
<organism evidence="1">
    <name type="scientific">marine sediment metagenome</name>
    <dbReference type="NCBI Taxonomy" id="412755"/>
    <lineage>
        <taxon>unclassified sequences</taxon>
        <taxon>metagenomes</taxon>
        <taxon>ecological metagenomes</taxon>
    </lineage>
</organism>
<name>A0A0F9FYD3_9ZZZZ</name>
<sequence length="33" mass="3496">MKLRVNGVLEIELADPEGLCQAAATFKPKKGPA</sequence>
<gene>
    <name evidence="1" type="ORF">LCGC14_1895730</name>
</gene>
<accession>A0A0F9FYD3</accession>
<reference evidence="1" key="1">
    <citation type="journal article" date="2015" name="Nature">
        <title>Complex archaea that bridge the gap between prokaryotes and eukaryotes.</title>
        <authorList>
            <person name="Spang A."/>
            <person name="Saw J.H."/>
            <person name="Jorgensen S.L."/>
            <person name="Zaremba-Niedzwiedzka K."/>
            <person name="Martijn J."/>
            <person name="Lind A.E."/>
            <person name="van Eijk R."/>
            <person name="Schleper C."/>
            <person name="Guy L."/>
            <person name="Ettema T.J."/>
        </authorList>
    </citation>
    <scope>NUCLEOTIDE SEQUENCE</scope>
</reference>
<comment type="caution">
    <text evidence="1">The sequence shown here is derived from an EMBL/GenBank/DDBJ whole genome shotgun (WGS) entry which is preliminary data.</text>
</comment>
<proteinExistence type="predicted"/>